<dbReference type="InterPro" id="IPR011009">
    <property type="entry name" value="Kinase-like_dom_sf"/>
</dbReference>
<dbReference type="STRING" id="1450535.A0A317WSA5"/>
<evidence type="ECO:0000256" key="1">
    <source>
        <dbReference type="ARBA" id="ARBA00004173"/>
    </source>
</evidence>
<evidence type="ECO:0000256" key="5">
    <source>
        <dbReference type="ARBA" id="ARBA00023128"/>
    </source>
</evidence>
<keyword evidence="5" id="KW-0496">Mitochondrion</keyword>
<evidence type="ECO:0000256" key="6">
    <source>
        <dbReference type="ARBA" id="ARBA00031849"/>
    </source>
</evidence>
<dbReference type="Proteomes" id="UP000246702">
    <property type="component" value="Unassembled WGS sequence"/>
</dbReference>
<accession>A0A317WSA5</accession>
<comment type="similarity">
    <text evidence="2">Belongs to the AIM9 family.</text>
</comment>
<keyword evidence="8" id="KW-1185">Reference proteome</keyword>
<organism evidence="7 8">
    <name type="scientific">Aspergillus sclerotioniger CBS 115572</name>
    <dbReference type="NCBI Taxonomy" id="1450535"/>
    <lineage>
        <taxon>Eukaryota</taxon>
        <taxon>Fungi</taxon>
        <taxon>Dikarya</taxon>
        <taxon>Ascomycota</taxon>
        <taxon>Pezizomycotina</taxon>
        <taxon>Eurotiomycetes</taxon>
        <taxon>Eurotiomycetidae</taxon>
        <taxon>Eurotiales</taxon>
        <taxon>Aspergillaceae</taxon>
        <taxon>Aspergillus</taxon>
        <taxon>Aspergillus subgen. Circumdati</taxon>
    </lineage>
</organism>
<protein>
    <recommendedName>
        <fullName evidence="3">Altered inheritance of mitochondria protein 9, mitochondrial</fullName>
    </recommendedName>
    <alternativeName>
        <fullName evidence="6">Found in mitochondrial proteome protein 29</fullName>
    </alternativeName>
</protein>
<dbReference type="AlphaFoldDB" id="A0A317WSA5"/>
<evidence type="ECO:0000313" key="7">
    <source>
        <dbReference type="EMBL" id="PWY87070.1"/>
    </source>
</evidence>
<dbReference type="InterPro" id="IPR051035">
    <property type="entry name" value="Mito_inheritance_9"/>
</dbReference>
<dbReference type="RefSeq" id="XP_025467278.1">
    <property type="nucleotide sequence ID" value="XM_025616244.1"/>
</dbReference>
<dbReference type="OrthoDB" id="2831558at2759"/>
<dbReference type="GO" id="GO:0005739">
    <property type="term" value="C:mitochondrion"/>
    <property type="evidence" value="ECO:0007669"/>
    <property type="project" value="UniProtKB-SubCell"/>
</dbReference>
<sequence>MVIDPHNYTSGRWLRGDSAERKARYIEFDFGALCRKVLEVSPEASTIVNYQKVEGGFNRVFIFELDNTKRVVARLPFKLAGPAQLTTGSEIATIKYLQANTTIPIPRILDWSYDAASTENTIGSEYIIMEHAPGIQLHKRWETMPGDQRVTCIDAIYRKMKEVVDLQFPAFGSLYFRNSRLCPDNNHALDEEFCIGSHCGTRYWNCEAGGNRSPGTMSLNRGPWHNLDEYSEGLVDAGLSQLPPVNSDIESKPSYYGSVETHNVLLRNTRSLLKRMSGDPRIKACATPLLFHPDLHKRNIFVSEDDPSIITGIIDWQAASIEPAFWYADDVPDFAMGNEICNKAFEVCTEFLTPTFSTPRLKDQNLFRPYRYSYRTWKDGAIALQHELIETSRHWEKLGFADQCPFPLPPATALATHQKEYRLFEAAQNLRCGLSDLLNTASDGWVPVQEWETTQAAHKELLDGMLQVVLNNEDADPDEPVKDEATLSLSKPLEARHHCHNFTADHKSLDTAYIPKNQPFGLCHGMPSYMADEVIGGNSLQHLMSDDRCDIVTGSDSSLYLVA</sequence>
<reference evidence="7 8" key="1">
    <citation type="submission" date="2016-12" db="EMBL/GenBank/DDBJ databases">
        <title>The genomes of Aspergillus section Nigri reveals drivers in fungal speciation.</title>
        <authorList>
            <consortium name="DOE Joint Genome Institute"/>
            <person name="Vesth T.C."/>
            <person name="Nybo J."/>
            <person name="Theobald S."/>
            <person name="Brandl J."/>
            <person name="Frisvad J.C."/>
            <person name="Nielsen K.F."/>
            <person name="Lyhne E.K."/>
            <person name="Kogle M.E."/>
            <person name="Kuo A."/>
            <person name="Riley R."/>
            <person name="Clum A."/>
            <person name="Nolan M."/>
            <person name="Lipzen A."/>
            <person name="Salamov A."/>
            <person name="Henrissat B."/>
            <person name="Wiebenga A."/>
            <person name="De Vries R.P."/>
            <person name="Grigoriev I.V."/>
            <person name="Mortensen U.H."/>
            <person name="Andersen M.R."/>
            <person name="Baker S.E."/>
        </authorList>
    </citation>
    <scope>NUCLEOTIDE SEQUENCE [LARGE SCALE GENOMIC DNA]</scope>
    <source>
        <strain evidence="7 8">CBS 115572</strain>
    </source>
</reference>
<gene>
    <name evidence="7" type="ORF">BO94DRAFT_596146</name>
</gene>
<name>A0A317WSA5_9EURO</name>
<dbReference type="EMBL" id="MSFK01000014">
    <property type="protein sequence ID" value="PWY87070.1"/>
    <property type="molecule type" value="Genomic_DNA"/>
</dbReference>
<evidence type="ECO:0000256" key="3">
    <source>
        <dbReference type="ARBA" id="ARBA00016197"/>
    </source>
</evidence>
<evidence type="ECO:0000256" key="2">
    <source>
        <dbReference type="ARBA" id="ARBA00005543"/>
    </source>
</evidence>
<proteinExistence type="inferred from homology"/>
<evidence type="ECO:0000313" key="8">
    <source>
        <dbReference type="Proteomes" id="UP000246702"/>
    </source>
</evidence>
<comment type="caution">
    <text evidence="7">The sequence shown here is derived from an EMBL/GenBank/DDBJ whole genome shotgun (WGS) entry which is preliminary data.</text>
</comment>
<keyword evidence="4" id="KW-0809">Transit peptide</keyword>
<dbReference type="GeneID" id="37118387"/>
<dbReference type="PANTHER" id="PTHR36091">
    <property type="entry name" value="ALTERED INHERITANCE OF MITOCHONDRIA PROTEIN 9, MITOCHONDRIAL"/>
    <property type="match status" value="1"/>
</dbReference>
<dbReference type="Gene3D" id="3.90.1200.10">
    <property type="match status" value="1"/>
</dbReference>
<dbReference type="SUPFAM" id="SSF56112">
    <property type="entry name" value="Protein kinase-like (PK-like)"/>
    <property type="match status" value="1"/>
</dbReference>
<evidence type="ECO:0000256" key="4">
    <source>
        <dbReference type="ARBA" id="ARBA00022946"/>
    </source>
</evidence>
<comment type="subcellular location">
    <subcellularLocation>
        <location evidence="1">Mitochondrion</location>
    </subcellularLocation>
</comment>
<dbReference type="PANTHER" id="PTHR36091:SF1">
    <property type="entry name" value="ALTERED INHERITANCE OF MITOCHONDRIA PROTEIN 9, MITOCHONDRIAL"/>
    <property type="match status" value="1"/>
</dbReference>